<name>A0A024GEQ6_9STRA</name>
<comment type="caution">
    <text evidence="3">The sequence shown here is derived from an EMBL/GenBank/DDBJ whole genome shotgun (WGS) entry which is preliminary data.</text>
</comment>
<dbReference type="OrthoDB" id="187617at2759"/>
<reference evidence="3 4" key="1">
    <citation type="submission" date="2012-05" db="EMBL/GenBank/DDBJ databases">
        <title>Recombination and specialization in a pathogen metapopulation.</title>
        <authorList>
            <person name="Gardiner A."/>
            <person name="Kemen E."/>
            <person name="Schultz-Larsen T."/>
            <person name="MacLean D."/>
            <person name="Van Oosterhout C."/>
            <person name="Jones J.D.G."/>
        </authorList>
    </citation>
    <scope>NUCLEOTIDE SEQUENCE [LARGE SCALE GENOMIC DNA]</scope>
    <source>
        <strain evidence="3 4">Ac Nc2</strain>
    </source>
</reference>
<dbReference type="Proteomes" id="UP000053237">
    <property type="component" value="Unassembled WGS sequence"/>
</dbReference>
<dbReference type="AlphaFoldDB" id="A0A024GEQ6"/>
<gene>
    <name evidence="3" type="ORF">BN9_058370</name>
</gene>
<feature type="domain" description="WW" evidence="2">
    <location>
        <begin position="71"/>
        <end position="98"/>
    </location>
</feature>
<dbReference type="Pfam" id="PF00397">
    <property type="entry name" value="WW"/>
    <property type="match status" value="1"/>
</dbReference>
<dbReference type="CDD" id="cd00201">
    <property type="entry name" value="WW"/>
    <property type="match status" value="1"/>
</dbReference>
<sequence>MASRGVNGASESTLNDRFIKCEGCNVNIPKEDMIKAGNCTVCRRAPSNIRQLNMVEFTEATPKKISKRKRWTVLISKKGREYYYNTETGEECWEKPADFEAFASEEDQFVPFRNDAVKNAVLMEQAQNEANKLGIPVQLIDTEIQTADANKDKFEKLETTESADSSAVKCEDQSDHNEASRHTNHKEKDRSSCSTM</sequence>
<keyword evidence="4" id="KW-1185">Reference proteome</keyword>
<feature type="region of interest" description="Disordered" evidence="1">
    <location>
        <begin position="157"/>
        <end position="196"/>
    </location>
</feature>
<dbReference type="InterPro" id="IPR036020">
    <property type="entry name" value="WW_dom_sf"/>
</dbReference>
<evidence type="ECO:0000313" key="4">
    <source>
        <dbReference type="Proteomes" id="UP000053237"/>
    </source>
</evidence>
<protein>
    <recommendedName>
        <fullName evidence="2">WW domain-containing protein</fullName>
    </recommendedName>
</protein>
<evidence type="ECO:0000259" key="2">
    <source>
        <dbReference type="PROSITE" id="PS50020"/>
    </source>
</evidence>
<dbReference type="InParanoid" id="A0A024GEQ6"/>
<dbReference type="PROSITE" id="PS01159">
    <property type="entry name" value="WW_DOMAIN_1"/>
    <property type="match status" value="1"/>
</dbReference>
<dbReference type="PROSITE" id="PS50020">
    <property type="entry name" value="WW_DOMAIN_2"/>
    <property type="match status" value="1"/>
</dbReference>
<feature type="compositionally biased region" description="Basic and acidic residues" evidence="1">
    <location>
        <begin position="169"/>
        <end position="196"/>
    </location>
</feature>
<dbReference type="SUPFAM" id="SSF51045">
    <property type="entry name" value="WW domain"/>
    <property type="match status" value="1"/>
</dbReference>
<evidence type="ECO:0000256" key="1">
    <source>
        <dbReference type="SAM" id="MobiDB-lite"/>
    </source>
</evidence>
<proteinExistence type="predicted"/>
<dbReference type="InterPro" id="IPR001202">
    <property type="entry name" value="WW_dom"/>
</dbReference>
<accession>A0A024GEQ6</accession>
<dbReference type="EMBL" id="CAIX01000085">
    <property type="protein sequence ID" value="CCI44990.1"/>
    <property type="molecule type" value="Genomic_DNA"/>
</dbReference>
<organism evidence="3 4">
    <name type="scientific">Albugo candida</name>
    <dbReference type="NCBI Taxonomy" id="65357"/>
    <lineage>
        <taxon>Eukaryota</taxon>
        <taxon>Sar</taxon>
        <taxon>Stramenopiles</taxon>
        <taxon>Oomycota</taxon>
        <taxon>Peronosporomycetes</taxon>
        <taxon>Albuginales</taxon>
        <taxon>Albuginaceae</taxon>
        <taxon>Albugo</taxon>
    </lineage>
</organism>
<evidence type="ECO:0000313" key="3">
    <source>
        <dbReference type="EMBL" id="CCI44990.1"/>
    </source>
</evidence>
<dbReference type="SMART" id="SM00456">
    <property type="entry name" value="WW"/>
    <property type="match status" value="1"/>
</dbReference>
<dbReference type="Gene3D" id="2.20.70.10">
    <property type="match status" value="1"/>
</dbReference>